<gene>
    <name evidence="2" type="ORF">GCM10023173_12850</name>
</gene>
<evidence type="ECO:0000313" key="2">
    <source>
        <dbReference type="EMBL" id="GAA4515258.1"/>
    </source>
</evidence>
<feature type="domain" description="DUF4397" evidence="1">
    <location>
        <begin position="63"/>
        <end position="151"/>
    </location>
</feature>
<evidence type="ECO:0000313" key="3">
    <source>
        <dbReference type="Proteomes" id="UP001500394"/>
    </source>
</evidence>
<comment type="caution">
    <text evidence="2">The sequence shown here is derived from an EMBL/GenBank/DDBJ whole genome shotgun (WGS) entry which is preliminary data.</text>
</comment>
<accession>A0ABP8R0U5</accession>
<dbReference type="Pfam" id="PF14344">
    <property type="entry name" value="DUF4397"/>
    <property type="match status" value="1"/>
</dbReference>
<keyword evidence="3" id="KW-1185">Reference proteome</keyword>
<protein>
    <recommendedName>
        <fullName evidence="1">DUF4397 domain-containing protein</fullName>
    </recommendedName>
</protein>
<dbReference type="InterPro" id="IPR025510">
    <property type="entry name" value="DUF4397"/>
</dbReference>
<reference evidence="3" key="1">
    <citation type="journal article" date="2019" name="Int. J. Syst. Evol. Microbiol.">
        <title>The Global Catalogue of Microorganisms (GCM) 10K type strain sequencing project: providing services to taxonomists for standard genome sequencing and annotation.</title>
        <authorList>
            <consortium name="The Broad Institute Genomics Platform"/>
            <consortium name="The Broad Institute Genome Sequencing Center for Infectious Disease"/>
            <person name="Wu L."/>
            <person name="Ma J."/>
        </authorList>
    </citation>
    <scope>NUCLEOTIDE SEQUENCE [LARGE SCALE GENOMIC DNA]</scope>
    <source>
        <strain evidence="3">JCM 17858</strain>
    </source>
</reference>
<dbReference type="Proteomes" id="UP001500394">
    <property type="component" value="Unassembled WGS sequence"/>
</dbReference>
<dbReference type="EMBL" id="BAABGR010000015">
    <property type="protein sequence ID" value="GAA4515258.1"/>
    <property type="molecule type" value="Genomic_DNA"/>
</dbReference>
<organism evidence="2 3">
    <name type="scientific">Sphingobacterium thermophilum</name>
    <dbReference type="NCBI Taxonomy" id="768534"/>
    <lineage>
        <taxon>Bacteria</taxon>
        <taxon>Pseudomonadati</taxon>
        <taxon>Bacteroidota</taxon>
        <taxon>Sphingobacteriia</taxon>
        <taxon>Sphingobacteriales</taxon>
        <taxon>Sphingobacteriaceae</taxon>
        <taxon>Sphingobacterium</taxon>
    </lineage>
</organism>
<sequence length="248" mass="27533">MIIDFGEVEFMEDNKSIVKINMASVYPDDRYMYVKFNDVRVTPLIRAREPYPGGGYNTRGPSSSEFLMVNGGDINVKICIPKSKDDGQDSLVLYSTNVTIKGGSRYTFHIADTGSNTKVIPTEEEFILPDSSYAAYRFINLIPNVEAVDFYYGFYSTAAGSQTPAQDSLVASNVKFGEISPRIVLNRSVTRTFKVRPAGAPVTNESVLAFYANAGSTLNQRQYTCYALGWAGQTSTIMKPYISFMLVR</sequence>
<evidence type="ECO:0000259" key="1">
    <source>
        <dbReference type="Pfam" id="PF14344"/>
    </source>
</evidence>
<proteinExistence type="predicted"/>
<name>A0ABP8R0U5_9SPHI</name>